<keyword evidence="1" id="KW-0805">Transcription regulation</keyword>
<dbReference type="CDD" id="cd01392">
    <property type="entry name" value="HTH_LacI"/>
    <property type="match status" value="1"/>
</dbReference>
<evidence type="ECO:0000256" key="2">
    <source>
        <dbReference type="ARBA" id="ARBA00023125"/>
    </source>
</evidence>
<dbReference type="Pfam" id="PF00356">
    <property type="entry name" value="LacI"/>
    <property type="match status" value="1"/>
</dbReference>
<feature type="domain" description="HTH lacI-type" evidence="4">
    <location>
        <begin position="22"/>
        <end position="76"/>
    </location>
</feature>
<dbReference type="InterPro" id="IPR010982">
    <property type="entry name" value="Lambda_DNA-bd_dom_sf"/>
</dbReference>
<gene>
    <name evidence="5" type="ORF">ACFO6V_13950</name>
</gene>
<proteinExistence type="predicted"/>
<dbReference type="EMBL" id="JBHSFI010000004">
    <property type="protein sequence ID" value="MFC4629342.1"/>
    <property type="molecule type" value="Genomic_DNA"/>
</dbReference>
<dbReference type="Gene3D" id="1.10.260.40">
    <property type="entry name" value="lambda repressor-like DNA-binding domains"/>
    <property type="match status" value="1"/>
</dbReference>
<keyword evidence="6" id="KW-1185">Reference proteome</keyword>
<accession>A0ABV9HGC6</accession>
<comment type="caution">
    <text evidence="5">The sequence shown here is derived from an EMBL/GenBank/DDBJ whole genome shotgun (WGS) entry which is preliminary data.</text>
</comment>
<evidence type="ECO:0000256" key="3">
    <source>
        <dbReference type="ARBA" id="ARBA00023163"/>
    </source>
</evidence>
<dbReference type="Gene3D" id="3.40.50.2300">
    <property type="match status" value="2"/>
</dbReference>
<dbReference type="PROSITE" id="PS50932">
    <property type="entry name" value="HTH_LACI_2"/>
    <property type="match status" value="1"/>
</dbReference>
<sequence length="370" mass="38549">MVPTSRPNDPELSEFSTHRRRPTIVDVARAAGVSTAVVSYTLNGRSGVSPTTRERVLRVADELGWRPATAARSLRIGPAAAALVVVHDQPFGTRAAFPLDLVAGALQTLGPETLTLAVHVAKSPADAAQLMDRWWTERRYAAFVVTGVRKDDARLAALRTLPAPTVVVGAVADGAPATWQHVVLDDGDAFAQVGVFLAELGHRRIAMVAGSEHLLAPVRRAAALEASLVRYGIELRTVAGDGPERASAALRPLLSASDRPTAIVTDDDATAGLVLDVARRLGLGVPWDLSVVAGTDSPACYLTTPSLTAVPYPVEELGRAAGWALRAALGTAVSRRAVGVDPTEGEAPPSGTVPVGRLVVRGSTAPPAGD</sequence>
<evidence type="ECO:0000259" key="4">
    <source>
        <dbReference type="PROSITE" id="PS50932"/>
    </source>
</evidence>
<dbReference type="RefSeq" id="WP_377136315.1">
    <property type="nucleotide sequence ID" value="NZ_JBHSFI010000004.1"/>
</dbReference>
<dbReference type="InterPro" id="IPR028082">
    <property type="entry name" value="Peripla_BP_I"/>
</dbReference>
<protein>
    <submittedName>
        <fullName evidence="5">LacI family DNA-binding transcriptional regulator</fullName>
    </submittedName>
</protein>
<dbReference type="GO" id="GO:0003677">
    <property type="term" value="F:DNA binding"/>
    <property type="evidence" value="ECO:0007669"/>
    <property type="project" value="UniProtKB-KW"/>
</dbReference>
<dbReference type="InterPro" id="IPR000843">
    <property type="entry name" value="HTH_LacI"/>
</dbReference>
<dbReference type="SUPFAM" id="SSF53822">
    <property type="entry name" value="Periplasmic binding protein-like I"/>
    <property type="match status" value="1"/>
</dbReference>
<keyword evidence="3" id="KW-0804">Transcription</keyword>
<dbReference type="InterPro" id="IPR046335">
    <property type="entry name" value="LacI/GalR-like_sensor"/>
</dbReference>
<name>A0ABV9HGC6_9MICO</name>
<reference evidence="6" key="1">
    <citation type="journal article" date="2019" name="Int. J. Syst. Evol. Microbiol.">
        <title>The Global Catalogue of Microorganisms (GCM) 10K type strain sequencing project: providing services to taxonomists for standard genome sequencing and annotation.</title>
        <authorList>
            <consortium name="The Broad Institute Genomics Platform"/>
            <consortium name="The Broad Institute Genome Sequencing Center for Infectious Disease"/>
            <person name="Wu L."/>
            <person name="Ma J."/>
        </authorList>
    </citation>
    <scope>NUCLEOTIDE SEQUENCE [LARGE SCALE GENOMIC DNA]</scope>
    <source>
        <strain evidence="6">CCUG 42722</strain>
    </source>
</reference>
<dbReference type="PANTHER" id="PTHR30146:SF155">
    <property type="entry name" value="ALANINE RACEMASE"/>
    <property type="match status" value="1"/>
</dbReference>
<keyword evidence="2 5" id="KW-0238">DNA-binding</keyword>
<dbReference type="SMART" id="SM00354">
    <property type="entry name" value="HTH_LACI"/>
    <property type="match status" value="1"/>
</dbReference>
<dbReference type="PANTHER" id="PTHR30146">
    <property type="entry name" value="LACI-RELATED TRANSCRIPTIONAL REPRESSOR"/>
    <property type="match status" value="1"/>
</dbReference>
<dbReference type="Proteomes" id="UP001596011">
    <property type="component" value="Unassembled WGS sequence"/>
</dbReference>
<organism evidence="5 6">
    <name type="scientific">Promicromonospora alba</name>
    <dbReference type="NCBI Taxonomy" id="1616110"/>
    <lineage>
        <taxon>Bacteria</taxon>
        <taxon>Bacillati</taxon>
        <taxon>Actinomycetota</taxon>
        <taxon>Actinomycetes</taxon>
        <taxon>Micrococcales</taxon>
        <taxon>Promicromonosporaceae</taxon>
        <taxon>Promicromonospora</taxon>
    </lineage>
</organism>
<evidence type="ECO:0000256" key="1">
    <source>
        <dbReference type="ARBA" id="ARBA00023015"/>
    </source>
</evidence>
<dbReference type="SUPFAM" id="SSF47413">
    <property type="entry name" value="lambda repressor-like DNA-binding domains"/>
    <property type="match status" value="1"/>
</dbReference>
<evidence type="ECO:0000313" key="6">
    <source>
        <dbReference type="Proteomes" id="UP001596011"/>
    </source>
</evidence>
<dbReference type="Pfam" id="PF13377">
    <property type="entry name" value="Peripla_BP_3"/>
    <property type="match status" value="1"/>
</dbReference>
<evidence type="ECO:0000313" key="5">
    <source>
        <dbReference type="EMBL" id="MFC4629342.1"/>
    </source>
</evidence>